<protein>
    <submittedName>
        <fullName evidence="1">Uncharacterized protein</fullName>
    </submittedName>
</protein>
<name>A0A6A4CQB7_9STRA</name>
<organism evidence="1 2">
    <name type="scientific">Phytophthora rubi</name>
    <dbReference type="NCBI Taxonomy" id="129364"/>
    <lineage>
        <taxon>Eukaryota</taxon>
        <taxon>Sar</taxon>
        <taxon>Stramenopiles</taxon>
        <taxon>Oomycota</taxon>
        <taxon>Peronosporomycetes</taxon>
        <taxon>Peronosporales</taxon>
        <taxon>Peronosporaceae</taxon>
        <taxon>Phytophthora</taxon>
    </lineage>
</organism>
<keyword evidence="2" id="KW-1185">Reference proteome</keyword>
<evidence type="ECO:0000313" key="1">
    <source>
        <dbReference type="EMBL" id="KAE9290466.1"/>
    </source>
</evidence>
<accession>A0A6A4CQB7</accession>
<proteinExistence type="predicted"/>
<gene>
    <name evidence="1" type="ORF">PR003_g25283</name>
</gene>
<sequence>MVWARLQLRALPQVKFGIVGDSCTVLNTLSGAALCPIARASPSRLNKVQSSSRLRLRFPPSNAALVAFIHHGMVSSG</sequence>
<dbReference type="EMBL" id="QXFT01003002">
    <property type="protein sequence ID" value="KAE9290466.1"/>
    <property type="molecule type" value="Genomic_DNA"/>
</dbReference>
<reference evidence="1 2" key="1">
    <citation type="submission" date="2018-08" db="EMBL/GenBank/DDBJ databases">
        <title>Genomic investigation of the strawberry pathogen Phytophthora fragariae indicates pathogenicity is determined by transcriptional variation in three key races.</title>
        <authorList>
            <person name="Adams T.M."/>
            <person name="Armitage A.D."/>
            <person name="Sobczyk M.K."/>
            <person name="Bates H.J."/>
            <person name="Dunwell J.M."/>
            <person name="Nellist C.F."/>
            <person name="Harrison R.J."/>
        </authorList>
    </citation>
    <scope>NUCLEOTIDE SEQUENCE [LARGE SCALE GENOMIC DNA]</scope>
    <source>
        <strain evidence="1 2">SCRP333</strain>
    </source>
</reference>
<dbReference type="AlphaFoldDB" id="A0A6A4CQB7"/>
<dbReference type="Proteomes" id="UP000434957">
    <property type="component" value="Unassembled WGS sequence"/>
</dbReference>
<comment type="caution">
    <text evidence="1">The sequence shown here is derived from an EMBL/GenBank/DDBJ whole genome shotgun (WGS) entry which is preliminary data.</text>
</comment>
<evidence type="ECO:0000313" key="2">
    <source>
        <dbReference type="Proteomes" id="UP000434957"/>
    </source>
</evidence>